<evidence type="ECO:0000313" key="3">
    <source>
        <dbReference type="EMBL" id="PTB62385.1"/>
    </source>
</evidence>
<dbReference type="Proteomes" id="UP000241546">
    <property type="component" value="Unassembled WGS sequence"/>
</dbReference>
<dbReference type="AlphaFoldDB" id="A0A2T4AZ94"/>
<dbReference type="OrthoDB" id="5105067at2759"/>
<organism evidence="3 4">
    <name type="scientific">Trichoderma citrinoviride</name>
    <dbReference type="NCBI Taxonomy" id="58853"/>
    <lineage>
        <taxon>Eukaryota</taxon>
        <taxon>Fungi</taxon>
        <taxon>Dikarya</taxon>
        <taxon>Ascomycota</taxon>
        <taxon>Pezizomycotina</taxon>
        <taxon>Sordariomycetes</taxon>
        <taxon>Hypocreomycetidae</taxon>
        <taxon>Hypocreales</taxon>
        <taxon>Hypocreaceae</taxon>
        <taxon>Trichoderma</taxon>
    </lineage>
</organism>
<keyword evidence="2" id="KW-0812">Transmembrane</keyword>
<feature type="transmembrane region" description="Helical" evidence="2">
    <location>
        <begin position="202"/>
        <end position="224"/>
    </location>
</feature>
<dbReference type="RefSeq" id="XP_024745705.1">
    <property type="nucleotide sequence ID" value="XM_024891737.1"/>
</dbReference>
<gene>
    <name evidence="3" type="ORF">BBK36DRAFT_1129434</name>
</gene>
<name>A0A2T4AZ94_9HYPO</name>
<evidence type="ECO:0000256" key="2">
    <source>
        <dbReference type="SAM" id="Phobius"/>
    </source>
</evidence>
<evidence type="ECO:0000256" key="1">
    <source>
        <dbReference type="SAM" id="MobiDB-lite"/>
    </source>
</evidence>
<feature type="transmembrane region" description="Helical" evidence="2">
    <location>
        <begin position="178"/>
        <end position="195"/>
    </location>
</feature>
<keyword evidence="4" id="KW-1185">Reference proteome</keyword>
<protein>
    <submittedName>
        <fullName evidence="3">Uncharacterized protein</fullName>
    </submittedName>
</protein>
<accession>A0A2T4AZ94</accession>
<feature type="transmembrane region" description="Helical" evidence="2">
    <location>
        <begin position="236"/>
        <end position="258"/>
    </location>
</feature>
<feature type="compositionally biased region" description="Polar residues" evidence="1">
    <location>
        <begin position="34"/>
        <end position="56"/>
    </location>
</feature>
<feature type="compositionally biased region" description="Low complexity" evidence="1">
    <location>
        <begin position="14"/>
        <end position="27"/>
    </location>
</feature>
<reference evidence="4" key="1">
    <citation type="submission" date="2016-07" db="EMBL/GenBank/DDBJ databases">
        <title>Multiple horizontal gene transfer events from other fungi enriched the ability of initially mycotrophic Trichoderma (Ascomycota) to feed on dead plant biomass.</title>
        <authorList>
            <consortium name="DOE Joint Genome Institute"/>
            <person name="Atanasova L."/>
            <person name="Chenthamara K."/>
            <person name="Zhang J."/>
            <person name="Grujic M."/>
            <person name="Henrissat B."/>
            <person name="Kuo A."/>
            <person name="Aerts A."/>
            <person name="Salamov A."/>
            <person name="Lipzen A."/>
            <person name="Labutti K."/>
            <person name="Barry K."/>
            <person name="Miao Y."/>
            <person name="Rahimi M.J."/>
            <person name="Shen Q."/>
            <person name="Grigoriev I.V."/>
            <person name="Kubicek C.P."/>
            <person name="Druzhinina I.S."/>
        </authorList>
    </citation>
    <scope>NUCLEOTIDE SEQUENCE [LARGE SCALE GENOMIC DNA]</scope>
    <source>
        <strain evidence="4">TUCIM 6016</strain>
    </source>
</reference>
<dbReference type="EMBL" id="KZ680223">
    <property type="protein sequence ID" value="PTB62385.1"/>
    <property type="molecule type" value="Genomic_DNA"/>
</dbReference>
<sequence>MTVFSPALPPPSSSSPESSSSSSRSITPPHPSHRVSSSGTVQIVSPGAMTSSSATFSGGGWSPLGRRMQQQRRQRGQYGLGGGVPPEGGAPFWWMDGSTVDLLPRQGDDECERGDLLGGARAGKRGEMRWLVHVVVHGVVLAMQSGVAVGVLTVFAWMGMWRDDRGDVGGVSGDMLRSIPSLATTSVLILSFATLMMHEIYLLSAVVLLYLQAAILALATVAAMSLWMKGVWEENGVAKCVLMSCGMMLWGTSGLAFLRAVVVWKVTTSLVGEDEGVGEGGRSGEVVQGGYATFRGSGSA</sequence>
<feature type="transmembrane region" description="Helical" evidence="2">
    <location>
        <begin position="130"/>
        <end position="158"/>
    </location>
</feature>
<feature type="region of interest" description="Disordered" evidence="1">
    <location>
        <begin position="1"/>
        <end position="83"/>
    </location>
</feature>
<proteinExistence type="predicted"/>
<keyword evidence="2" id="KW-1133">Transmembrane helix</keyword>
<keyword evidence="2" id="KW-0472">Membrane</keyword>
<evidence type="ECO:0000313" key="4">
    <source>
        <dbReference type="Proteomes" id="UP000241546"/>
    </source>
</evidence>
<dbReference type="GeneID" id="36599855"/>